<keyword evidence="3" id="KW-1185">Reference proteome</keyword>
<evidence type="ECO:0000313" key="2">
    <source>
        <dbReference type="EMBL" id="EEY55817.1"/>
    </source>
</evidence>
<dbReference type="RefSeq" id="XP_002903393.1">
    <property type="nucleotide sequence ID" value="XM_002903347.1"/>
</dbReference>
<evidence type="ECO:0000313" key="3">
    <source>
        <dbReference type="Proteomes" id="UP000006643"/>
    </source>
</evidence>
<dbReference type="KEGG" id="pif:PITG_09800"/>
<dbReference type="EMBL" id="DS028132">
    <property type="protein sequence ID" value="EEY55817.1"/>
    <property type="molecule type" value="Genomic_DNA"/>
</dbReference>
<dbReference type="VEuPathDB" id="FungiDB:PITG_09800"/>
<sequence>MGAIAAASTKVSGSDKTKTIHPRSHKKKPMSVNPFSAASRCPQAYLDIEDEDEEEDLVIQQLLYPDPHAVAQRRGGSRPGKHENLEMSKTVIYSNVCHFVDAVDKQFGDEYLRSPTESDMKRLLELNARRGFVGMWCSIDCMHLEWQNCPTGWAGQFKGKEKKKLRLFWRRAQMKSFGFGTLALAGLER</sequence>
<dbReference type="InParanoid" id="D0NCV3"/>
<gene>
    <name evidence="2" type="ORF">PITG_09800</name>
</gene>
<dbReference type="GeneID" id="9470419"/>
<evidence type="ECO:0000256" key="1">
    <source>
        <dbReference type="SAM" id="MobiDB-lite"/>
    </source>
</evidence>
<protein>
    <submittedName>
        <fullName evidence="2">Uncharacterized protein</fullName>
    </submittedName>
</protein>
<reference evidence="3" key="1">
    <citation type="journal article" date="2009" name="Nature">
        <title>Genome sequence and analysis of the Irish potato famine pathogen Phytophthora infestans.</title>
        <authorList>
            <consortium name="The Broad Institute Genome Sequencing Platform"/>
            <person name="Haas B.J."/>
            <person name="Kamoun S."/>
            <person name="Zody M.C."/>
            <person name="Jiang R.H."/>
            <person name="Handsaker R.E."/>
            <person name="Cano L.M."/>
            <person name="Grabherr M."/>
            <person name="Kodira C.D."/>
            <person name="Raffaele S."/>
            <person name="Torto-Alalibo T."/>
            <person name="Bozkurt T.O."/>
            <person name="Ah-Fong A.M."/>
            <person name="Alvarado L."/>
            <person name="Anderson V.L."/>
            <person name="Armstrong M.R."/>
            <person name="Avrova A."/>
            <person name="Baxter L."/>
            <person name="Beynon J."/>
            <person name="Boevink P.C."/>
            <person name="Bollmann S.R."/>
            <person name="Bos J.I."/>
            <person name="Bulone V."/>
            <person name="Cai G."/>
            <person name="Cakir C."/>
            <person name="Carrington J.C."/>
            <person name="Chawner M."/>
            <person name="Conti L."/>
            <person name="Costanzo S."/>
            <person name="Ewan R."/>
            <person name="Fahlgren N."/>
            <person name="Fischbach M.A."/>
            <person name="Fugelstad J."/>
            <person name="Gilroy E.M."/>
            <person name="Gnerre S."/>
            <person name="Green P.J."/>
            <person name="Grenville-Briggs L.J."/>
            <person name="Griffith J."/>
            <person name="Grunwald N.J."/>
            <person name="Horn K."/>
            <person name="Horner N.R."/>
            <person name="Hu C.H."/>
            <person name="Huitema E."/>
            <person name="Jeong D.H."/>
            <person name="Jones A.M."/>
            <person name="Jones J.D."/>
            <person name="Jones R.W."/>
            <person name="Karlsson E.K."/>
            <person name="Kunjeti S.G."/>
            <person name="Lamour K."/>
            <person name="Liu Z."/>
            <person name="Ma L."/>
            <person name="Maclean D."/>
            <person name="Chibucos M.C."/>
            <person name="McDonald H."/>
            <person name="McWalters J."/>
            <person name="Meijer H.J."/>
            <person name="Morgan W."/>
            <person name="Morris P.F."/>
            <person name="Munro C.A."/>
            <person name="O'Neill K."/>
            <person name="Ospina-Giraldo M."/>
            <person name="Pinzon A."/>
            <person name="Pritchard L."/>
            <person name="Ramsahoye B."/>
            <person name="Ren Q."/>
            <person name="Restrepo S."/>
            <person name="Roy S."/>
            <person name="Sadanandom A."/>
            <person name="Savidor A."/>
            <person name="Schornack S."/>
            <person name="Schwartz D.C."/>
            <person name="Schumann U.D."/>
            <person name="Schwessinger B."/>
            <person name="Seyer L."/>
            <person name="Sharpe T."/>
            <person name="Silvar C."/>
            <person name="Song J."/>
            <person name="Studholme D.J."/>
            <person name="Sykes S."/>
            <person name="Thines M."/>
            <person name="van de Vondervoort P.J."/>
            <person name="Phuntumart V."/>
            <person name="Wawra S."/>
            <person name="Weide R."/>
            <person name="Win J."/>
            <person name="Young C."/>
            <person name="Zhou S."/>
            <person name="Fry W."/>
            <person name="Meyers B.C."/>
            <person name="van West P."/>
            <person name="Ristaino J."/>
            <person name="Govers F."/>
            <person name="Birch P.R."/>
            <person name="Whisson S.C."/>
            <person name="Judelson H.S."/>
            <person name="Nusbaum C."/>
        </authorList>
    </citation>
    <scope>NUCLEOTIDE SEQUENCE [LARGE SCALE GENOMIC DNA]</scope>
    <source>
        <strain evidence="3">T30-4</strain>
    </source>
</reference>
<dbReference type="PANTHER" id="PTHR47150">
    <property type="entry name" value="OS12G0169200 PROTEIN"/>
    <property type="match status" value="1"/>
</dbReference>
<dbReference type="Pfam" id="PF04827">
    <property type="entry name" value="Plant_tran"/>
    <property type="match status" value="1"/>
</dbReference>
<feature type="compositionally biased region" description="Basic residues" evidence="1">
    <location>
        <begin position="19"/>
        <end position="29"/>
    </location>
</feature>
<accession>D0NCV3</accession>
<dbReference type="InterPro" id="IPR006912">
    <property type="entry name" value="Harbinger_derived_prot"/>
</dbReference>
<feature type="region of interest" description="Disordered" evidence="1">
    <location>
        <begin position="1"/>
        <end position="35"/>
    </location>
</feature>
<proteinExistence type="predicted"/>
<organism evidence="2 3">
    <name type="scientific">Phytophthora infestans (strain T30-4)</name>
    <name type="common">Potato late blight agent</name>
    <dbReference type="NCBI Taxonomy" id="403677"/>
    <lineage>
        <taxon>Eukaryota</taxon>
        <taxon>Sar</taxon>
        <taxon>Stramenopiles</taxon>
        <taxon>Oomycota</taxon>
        <taxon>Peronosporomycetes</taxon>
        <taxon>Peronosporales</taxon>
        <taxon>Peronosporaceae</taxon>
        <taxon>Phytophthora</taxon>
    </lineage>
</organism>
<dbReference type="Proteomes" id="UP000006643">
    <property type="component" value="Unassembled WGS sequence"/>
</dbReference>
<dbReference type="PANTHER" id="PTHR47150:SF5">
    <property type="entry name" value="OS07G0546750 PROTEIN"/>
    <property type="match status" value="1"/>
</dbReference>
<dbReference type="HOGENOM" id="CLU_099647_0_0_1"/>
<dbReference type="AlphaFoldDB" id="D0NCV3"/>
<dbReference type="STRING" id="403677.D0NCV3"/>
<dbReference type="OrthoDB" id="103174at2759"/>
<name>D0NCV3_PHYIT</name>